<name>A0A7N0TMU2_KALFE</name>
<evidence type="ECO:0000256" key="2">
    <source>
        <dbReference type="ARBA" id="ARBA00005664"/>
    </source>
</evidence>
<organism evidence="8 9">
    <name type="scientific">Kalanchoe fedtschenkoi</name>
    <name type="common">Lavender scallops</name>
    <name type="synonym">South American air plant</name>
    <dbReference type="NCBI Taxonomy" id="63787"/>
    <lineage>
        <taxon>Eukaryota</taxon>
        <taxon>Viridiplantae</taxon>
        <taxon>Streptophyta</taxon>
        <taxon>Embryophyta</taxon>
        <taxon>Tracheophyta</taxon>
        <taxon>Spermatophyta</taxon>
        <taxon>Magnoliopsida</taxon>
        <taxon>eudicotyledons</taxon>
        <taxon>Gunneridae</taxon>
        <taxon>Pentapetalae</taxon>
        <taxon>Saxifragales</taxon>
        <taxon>Crassulaceae</taxon>
        <taxon>Kalanchoe</taxon>
    </lineage>
</organism>
<accession>A0A7N0TMU2</accession>
<dbReference type="GO" id="GO:0008378">
    <property type="term" value="F:galactosyltransferase activity"/>
    <property type="evidence" value="ECO:0007669"/>
    <property type="project" value="TreeGrafter"/>
</dbReference>
<evidence type="ECO:0000256" key="3">
    <source>
        <dbReference type="ARBA" id="ARBA00022676"/>
    </source>
</evidence>
<keyword evidence="7" id="KW-1133">Transmembrane helix</keyword>
<keyword evidence="4" id="KW-0808">Transferase</keyword>
<dbReference type="SUPFAM" id="SSF53448">
    <property type="entry name" value="Nucleotide-diphospho-sugar transferases"/>
    <property type="match status" value="1"/>
</dbReference>
<comment type="similarity">
    <text evidence="2">Belongs to the glycosyltransferase 34 family.</text>
</comment>
<dbReference type="InterPro" id="IPR029044">
    <property type="entry name" value="Nucleotide-diphossugar_trans"/>
</dbReference>
<keyword evidence="5" id="KW-0735">Signal-anchor</keyword>
<evidence type="ECO:0000313" key="8">
    <source>
        <dbReference type="EnsemblPlants" id="Kaladp0040s0218.1.v1.1.CDS.1"/>
    </source>
</evidence>
<keyword evidence="7" id="KW-0812">Transmembrane</keyword>
<dbReference type="PANTHER" id="PTHR31311:SF3">
    <property type="entry name" value="GLYCOSYLTRANSFERASE 7-RELATED"/>
    <property type="match status" value="1"/>
</dbReference>
<dbReference type="AlphaFoldDB" id="A0A7N0TMU2"/>
<protein>
    <submittedName>
        <fullName evidence="8">Uncharacterized protein</fullName>
    </submittedName>
</protein>
<dbReference type="Pfam" id="PF05637">
    <property type="entry name" value="Glyco_transf_34"/>
    <property type="match status" value="1"/>
</dbReference>
<reference evidence="8" key="1">
    <citation type="submission" date="2021-01" db="UniProtKB">
        <authorList>
            <consortium name="EnsemblPlants"/>
        </authorList>
    </citation>
    <scope>IDENTIFICATION</scope>
</reference>
<dbReference type="EnsemblPlants" id="Kaladp0040s0218.1.v1.1">
    <property type="protein sequence ID" value="Kaladp0040s0218.1.v1.1.CDS.1"/>
    <property type="gene ID" value="Kaladp0040s0218.v1.1"/>
</dbReference>
<evidence type="ECO:0000256" key="4">
    <source>
        <dbReference type="ARBA" id="ARBA00022679"/>
    </source>
</evidence>
<dbReference type="GO" id="GO:0000139">
    <property type="term" value="C:Golgi membrane"/>
    <property type="evidence" value="ECO:0007669"/>
    <property type="project" value="UniProtKB-SubCell"/>
</dbReference>
<dbReference type="InterPro" id="IPR008630">
    <property type="entry name" value="Glyco_trans_34"/>
</dbReference>
<dbReference type="GO" id="GO:0005768">
    <property type="term" value="C:endosome"/>
    <property type="evidence" value="ECO:0007669"/>
    <property type="project" value="TreeGrafter"/>
</dbReference>
<dbReference type="Proteomes" id="UP000594263">
    <property type="component" value="Unplaced"/>
</dbReference>
<dbReference type="PANTHER" id="PTHR31311">
    <property type="entry name" value="XYLOGLUCAN 6-XYLOSYLTRANSFERASE 5-RELATED-RELATED"/>
    <property type="match status" value="1"/>
</dbReference>
<dbReference type="Gramene" id="Kaladp0040s0218.1.v1.1">
    <property type="protein sequence ID" value="Kaladp0040s0218.1.v1.1.CDS.1"/>
    <property type="gene ID" value="Kaladp0040s0218.v1.1"/>
</dbReference>
<evidence type="ECO:0000256" key="5">
    <source>
        <dbReference type="ARBA" id="ARBA00022968"/>
    </source>
</evidence>
<evidence type="ECO:0000256" key="7">
    <source>
        <dbReference type="SAM" id="Phobius"/>
    </source>
</evidence>
<dbReference type="OMA" id="EPCRGAG"/>
<dbReference type="Gene3D" id="3.90.550.10">
    <property type="entry name" value="Spore Coat Polysaccharide Biosynthesis Protein SpsA, Chain A"/>
    <property type="match status" value="1"/>
</dbReference>
<evidence type="ECO:0000256" key="1">
    <source>
        <dbReference type="ARBA" id="ARBA00004323"/>
    </source>
</evidence>
<keyword evidence="7" id="KW-0472">Membrane</keyword>
<keyword evidence="3" id="KW-0328">Glycosyltransferase</keyword>
<evidence type="ECO:0000313" key="9">
    <source>
        <dbReference type="Proteomes" id="UP000594263"/>
    </source>
</evidence>
<dbReference type="GO" id="GO:0005802">
    <property type="term" value="C:trans-Golgi network"/>
    <property type="evidence" value="ECO:0007669"/>
    <property type="project" value="TreeGrafter"/>
</dbReference>
<keyword evidence="9" id="KW-1185">Reference proteome</keyword>
<proteinExistence type="inferred from homology"/>
<evidence type="ECO:0000256" key="6">
    <source>
        <dbReference type="ARBA" id="ARBA00023034"/>
    </source>
</evidence>
<comment type="subcellular location">
    <subcellularLocation>
        <location evidence="1">Golgi apparatus membrane</location>
        <topology evidence="1">Single-pass type II membrane protein</topology>
    </subcellularLocation>
</comment>
<keyword evidence="6" id="KW-0333">Golgi apparatus</keyword>
<sequence>MSQKQPARGGARSVPPRAFATGILLFVSGAVTALALVWMFGAAITAPNSNLAKSGGTVWGSEEKLKKKTAMRKLTKTFYDDPKVRYAIGEPVAGWDEKRREWLRVNPAFGDRGSPRPVSERVMVVTGSQLTRCKNPIGDNLSLRSLKNKVDYCRINGYDIFYNNLLLQPKMAGCWAKLPAIKAAMIAHPETEWVLWVDVDAFFMDMEFKFPFDRYEGYNLVVEGWNTYKMRTFTSLNAGVFLIRNCQWSMDFIEKWASMGPTSPDYAKWGVIQQALLKDKSDVESDDQSALLYLMLEKGKIWGDKIFLEEELNFQTHWVGSVEQLRNLTLSGVERDRLRRRRAEKATDVYDTKRRVEQRGLVGPPIMMHFAGCQPCSGKHNPAYGAESCWAGMEQALTYADNQVLRSFGLAHMNLSDPGAVSPLKRQ</sequence>
<feature type="transmembrane region" description="Helical" evidence="7">
    <location>
        <begin position="21"/>
        <end position="44"/>
    </location>
</feature>